<keyword evidence="11" id="KW-0325">Glycoprotein</keyword>
<keyword evidence="5" id="KW-0677">Repeat</keyword>
<keyword evidence="2" id="KW-0245">EGF-like domain</keyword>
<dbReference type="InterPro" id="IPR015919">
    <property type="entry name" value="Cadherin-like_sf"/>
</dbReference>
<organism evidence="14 15">
    <name type="scientific">Cryptotermes secundus</name>
    <dbReference type="NCBI Taxonomy" id="105785"/>
    <lineage>
        <taxon>Eukaryota</taxon>
        <taxon>Metazoa</taxon>
        <taxon>Ecdysozoa</taxon>
        <taxon>Arthropoda</taxon>
        <taxon>Hexapoda</taxon>
        <taxon>Insecta</taxon>
        <taxon>Pterygota</taxon>
        <taxon>Neoptera</taxon>
        <taxon>Polyneoptera</taxon>
        <taxon>Dictyoptera</taxon>
        <taxon>Blattodea</taxon>
        <taxon>Blattoidea</taxon>
        <taxon>Termitoidae</taxon>
        <taxon>Kalotermitidae</taxon>
        <taxon>Cryptotermitinae</taxon>
        <taxon>Cryptotermes</taxon>
    </lineage>
</organism>
<evidence type="ECO:0000256" key="4">
    <source>
        <dbReference type="ARBA" id="ARBA00022729"/>
    </source>
</evidence>
<protein>
    <recommendedName>
        <fullName evidence="13">Cadherin domain-containing protein</fullName>
    </recommendedName>
</protein>
<sequence>SSRHVVVVTVEDVNDHTPVFDHTSYETSLLESTPVNARFFALAATDADLGANGLVQYAITEGDADGKFGVFPDGYLYVKSSLDRENRDYYSLTVTARDHGDPARSSMVPVVVHVIDENDNAPEFTNSTFTFQLRENEPPDSFVGKLTATDRDMGRNAELTFSLANAQKDFAIDPKNGFIKTLHVFDREELLQSTGQSYVTLEATVTDNGVTRLSDKVKVNVYVTDENDNAPKFLRTPYKVQISEASP</sequence>
<evidence type="ECO:0000256" key="2">
    <source>
        <dbReference type="ARBA" id="ARBA00022536"/>
    </source>
</evidence>
<evidence type="ECO:0000256" key="7">
    <source>
        <dbReference type="ARBA" id="ARBA00022889"/>
    </source>
</evidence>
<proteinExistence type="predicted"/>
<dbReference type="SMART" id="SM00112">
    <property type="entry name" value="CA"/>
    <property type="match status" value="2"/>
</dbReference>
<dbReference type="SUPFAM" id="SSF49313">
    <property type="entry name" value="Cadherin-like"/>
    <property type="match status" value="2"/>
</dbReference>
<reference evidence="14 15" key="1">
    <citation type="submission" date="2017-12" db="EMBL/GenBank/DDBJ databases">
        <title>Hemimetabolous genomes reveal molecular basis of termite eusociality.</title>
        <authorList>
            <person name="Harrison M.C."/>
            <person name="Jongepier E."/>
            <person name="Robertson H.M."/>
            <person name="Arning N."/>
            <person name="Bitard-Feildel T."/>
            <person name="Chao H."/>
            <person name="Childers C.P."/>
            <person name="Dinh H."/>
            <person name="Doddapaneni H."/>
            <person name="Dugan S."/>
            <person name="Gowin J."/>
            <person name="Greiner C."/>
            <person name="Han Y."/>
            <person name="Hu H."/>
            <person name="Hughes D.S.T."/>
            <person name="Huylmans A.-K."/>
            <person name="Kemena C."/>
            <person name="Kremer L.P.M."/>
            <person name="Lee S.L."/>
            <person name="Lopez-Ezquerra A."/>
            <person name="Mallet L."/>
            <person name="Monroy-Kuhn J.M."/>
            <person name="Moser A."/>
            <person name="Murali S.C."/>
            <person name="Muzny D.M."/>
            <person name="Otani S."/>
            <person name="Piulachs M.-D."/>
            <person name="Poelchau M."/>
            <person name="Qu J."/>
            <person name="Schaub F."/>
            <person name="Wada-Katsumata A."/>
            <person name="Worley K.C."/>
            <person name="Xie Q."/>
            <person name="Ylla G."/>
            <person name="Poulsen M."/>
            <person name="Gibbs R.A."/>
            <person name="Schal C."/>
            <person name="Richards S."/>
            <person name="Belles X."/>
            <person name="Korb J."/>
            <person name="Bornberg-Bauer E."/>
        </authorList>
    </citation>
    <scope>NUCLEOTIDE SEQUENCE [LARGE SCALE GENOMIC DNA]</scope>
    <source>
        <tissue evidence="14">Whole body</tissue>
    </source>
</reference>
<dbReference type="InterPro" id="IPR002126">
    <property type="entry name" value="Cadherin-like_dom"/>
</dbReference>
<dbReference type="STRING" id="105785.A0A2J7RNS4"/>
<dbReference type="InParanoid" id="A0A2J7RNS4"/>
<feature type="non-terminal residue" evidence="14">
    <location>
        <position position="247"/>
    </location>
</feature>
<dbReference type="CDD" id="cd11304">
    <property type="entry name" value="Cadherin_repeat"/>
    <property type="match status" value="2"/>
</dbReference>
<dbReference type="FunFam" id="2.60.40.60:FF:000024">
    <property type="entry name" value="FAT atypical cadherin 3"/>
    <property type="match status" value="1"/>
</dbReference>
<evidence type="ECO:0000259" key="13">
    <source>
        <dbReference type="PROSITE" id="PS50268"/>
    </source>
</evidence>
<dbReference type="Pfam" id="PF00028">
    <property type="entry name" value="Cadherin"/>
    <property type="match status" value="2"/>
</dbReference>
<keyword evidence="15" id="KW-1185">Reference proteome</keyword>
<evidence type="ECO:0000256" key="1">
    <source>
        <dbReference type="ARBA" id="ARBA00004167"/>
    </source>
</evidence>
<evidence type="ECO:0000256" key="10">
    <source>
        <dbReference type="ARBA" id="ARBA00023157"/>
    </source>
</evidence>
<evidence type="ECO:0000256" key="9">
    <source>
        <dbReference type="ARBA" id="ARBA00023136"/>
    </source>
</evidence>
<dbReference type="PROSITE" id="PS00232">
    <property type="entry name" value="CADHERIN_1"/>
    <property type="match status" value="2"/>
</dbReference>
<evidence type="ECO:0000256" key="6">
    <source>
        <dbReference type="ARBA" id="ARBA00022837"/>
    </source>
</evidence>
<keyword evidence="6 12" id="KW-0106">Calcium</keyword>
<comment type="caution">
    <text evidence="14">The sequence shown here is derived from an EMBL/GenBank/DDBJ whole genome shotgun (WGS) entry which is preliminary data.</text>
</comment>
<evidence type="ECO:0000313" key="14">
    <source>
        <dbReference type="EMBL" id="PNF42485.1"/>
    </source>
</evidence>
<feature type="domain" description="Cadherin" evidence="13">
    <location>
        <begin position="21"/>
        <end position="124"/>
    </location>
</feature>
<evidence type="ECO:0000256" key="5">
    <source>
        <dbReference type="ARBA" id="ARBA00022737"/>
    </source>
</evidence>
<dbReference type="Gene3D" id="2.60.40.60">
    <property type="entry name" value="Cadherins"/>
    <property type="match status" value="2"/>
</dbReference>
<name>A0A2J7RNS4_9NEOP</name>
<evidence type="ECO:0000256" key="8">
    <source>
        <dbReference type="ARBA" id="ARBA00022989"/>
    </source>
</evidence>
<dbReference type="OrthoDB" id="6252479at2759"/>
<dbReference type="InterPro" id="IPR020894">
    <property type="entry name" value="Cadherin_CS"/>
</dbReference>
<comment type="subcellular location">
    <subcellularLocation>
        <location evidence="1">Membrane</location>
        <topology evidence="1">Single-pass membrane protein</topology>
    </subcellularLocation>
</comment>
<keyword evidence="10" id="KW-1015">Disulfide bond</keyword>
<dbReference type="EMBL" id="NEVH01002148">
    <property type="protein sequence ID" value="PNF42485.1"/>
    <property type="molecule type" value="Genomic_DNA"/>
</dbReference>
<keyword evidence="9" id="KW-0472">Membrane</keyword>
<dbReference type="PANTHER" id="PTHR24026">
    <property type="entry name" value="FAT ATYPICAL CADHERIN-RELATED"/>
    <property type="match status" value="1"/>
</dbReference>
<gene>
    <name evidence="14" type="ORF">B7P43_G08731</name>
</gene>
<dbReference type="FunFam" id="2.60.40.60:FF:000340">
    <property type="entry name" value="Protocadherin Fat 4"/>
    <property type="match status" value="1"/>
</dbReference>
<evidence type="ECO:0000256" key="3">
    <source>
        <dbReference type="ARBA" id="ARBA00022692"/>
    </source>
</evidence>
<dbReference type="Proteomes" id="UP000235965">
    <property type="component" value="Unassembled WGS sequence"/>
</dbReference>
<evidence type="ECO:0000256" key="11">
    <source>
        <dbReference type="ARBA" id="ARBA00023180"/>
    </source>
</evidence>
<accession>A0A2J7RNS4</accession>
<keyword evidence="4" id="KW-0732">Signal</keyword>
<dbReference type="PROSITE" id="PS50268">
    <property type="entry name" value="CADHERIN_2"/>
    <property type="match status" value="2"/>
</dbReference>
<dbReference type="AlphaFoldDB" id="A0A2J7RNS4"/>
<keyword evidence="8" id="KW-1133">Transmembrane helix</keyword>
<feature type="non-terminal residue" evidence="14">
    <location>
        <position position="1"/>
    </location>
</feature>
<dbReference type="GO" id="GO:0005509">
    <property type="term" value="F:calcium ion binding"/>
    <property type="evidence" value="ECO:0007669"/>
    <property type="project" value="UniProtKB-UniRule"/>
</dbReference>
<evidence type="ECO:0000313" key="15">
    <source>
        <dbReference type="Proteomes" id="UP000235965"/>
    </source>
</evidence>
<keyword evidence="3" id="KW-0812">Transmembrane</keyword>
<dbReference type="PANTHER" id="PTHR24026:SF137">
    <property type="entry name" value="CADHERIN-RELATED TUMOR SUPPRESSOR"/>
    <property type="match status" value="1"/>
</dbReference>
<dbReference type="GO" id="GO:0007156">
    <property type="term" value="P:homophilic cell adhesion via plasma membrane adhesion molecules"/>
    <property type="evidence" value="ECO:0007669"/>
    <property type="project" value="InterPro"/>
</dbReference>
<feature type="domain" description="Cadherin" evidence="13">
    <location>
        <begin position="125"/>
        <end position="233"/>
    </location>
</feature>
<keyword evidence="7" id="KW-0130">Cell adhesion</keyword>
<dbReference type="GO" id="GO:0005886">
    <property type="term" value="C:plasma membrane"/>
    <property type="evidence" value="ECO:0007669"/>
    <property type="project" value="InterPro"/>
</dbReference>
<evidence type="ECO:0000256" key="12">
    <source>
        <dbReference type="PROSITE-ProRule" id="PRU00043"/>
    </source>
</evidence>
<dbReference type="PRINTS" id="PR00205">
    <property type="entry name" value="CADHERIN"/>
</dbReference>